<evidence type="ECO:0000256" key="3">
    <source>
        <dbReference type="ARBA" id="ARBA00022989"/>
    </source>
</evidence>
<feature type="transmembrane region" description="Helical" evidence="6">
    <location>
        <begin position="337"/>
        <end position="362"/>
    </location>
</feature>
<feature type="transmembrane region" description="Helical" evidence="6">
    <location>
        <begin position="469"/>
        <end position="489"/>
    </location>
</feature>
<evidence type="ECO:0008006" key="11">
    <source>
        <dbReference type="Google" id="ProtNLM"/>
    </source>
</evidence>
<comment type="subcellular location">
    <subcellularLocation>
        <location evidence="1">Membrane</location>
        <topology evidence="1">Multi-pass membrane protein</topology>
    </subcellularLocation>
</comment>
<reference evidence="9 10" key="1">
    <citation type="submission" date="2024-01" db="EMBL/GenBank/DDBJ databases">
        <title>The complete chloroplast genome sequence of Lithospermum erythrorhizon: insights into the phylogenetic relationship among Boraginaceae species and the maternal lineages of purple gromwells.</title>
        <authorList>
            <person name="Okada T."/>
            <person name="Watanabe K."/>
        </authorList>
    </citation>
    <scope>NUCLEOTIDE SEQUENCE [LARGE SCALE GENOMIC DNA]</scope>
</reference>
<dbReference type="AlphaFoldDB" id="A0AAV3QDS6"/>
<evidence type="ECO:0000313" key="9">
    <source>
        <dbReference type="EMBL" id="GAA0161282.1"/>
    </source>
</evidence>
<dbReference type="InterPro" id="IPR036259">
    <property type="entry name" value="MFS_trans_sf"/>
</dbReference>
<gene>
    <name evidence="9" type="ORF">LIER_17637</name>
</gene>
<evidence type="ECO:0000256" key="4">
    <source>
        <dbReference type="ARBA" id="ARBA00023136"/>
    </source>
</evidence>
<evidence type="ECO:0000259" key="7">
    <source>
        <dbReference type="Pfam" id="PF06813"/>
    </source>
</evidence>
<dbReference type="PANTHER" id="PTHR21576:SF165">
    <property type="entry name" value="PROTEIN NUCLEAR FUSION DEFECTIVE 4-LIKE"/>
    <property type="match status" value="1"/>
</dbReference>
<dbReference type="Gene3D" id="1.20.1250.20">
    <property type="entry name" value="MFS general substrate transporter like domains"/>
    <property type="match status" value="1"/>
</dbReference>
<evidence type="ECO:0000256" key="2">
    <source>
        <dbReference type="ARBA" id="ARBA00022692"/>
    </source>
</evidence>
<dbReference type="Proteomes" id="UP001454036">
    <property type="component" value="Unassembled WGS sequence"/>
</dbReference>
<proteinExistence type="inferred from homology"/>
<comment type="caution">
    <text evidence="9">The sequence shown here is derived from an EMBL/GenBank/DDBJ whole genome shotgun (WGS) entry which is preliminary data.</text>
</comment>
<feature type="transmembrane region" description="Helical" evidence="6">
    <location>
        <begin position="181"/>
        <end position="204"/>
    </location>
</feature>
<evidence type="ECO:0000256" key="5">
    <source>
        <dbReference type="ARBA" id="ARBA00044504"/>
    </source>
</evidence>
<feature type="transmembrane region" description="Helical" evidence="6">
    <location>
        <begin position="216"/>
        <end position="240"/>
    </location>
</feature>
<evidence type="ECO:0000259" key="8">
    <source>
        <dbReference type="Pfam" id="PF23262"/>
    </source>
</evidence>
<evidence type="ECO:0000256" key="6">
    <source>
        <dbReference type="SAM" id="Phobius"/>
    </source>
</evidence>
<dbReference type="SUPFAM" id="SSF103473">
    <property type="entry name" value="MFS general substrate transporter"/>
    <property type="match status" value="2"/>
</dbReference>
<dbReference type="Pfam" id="PF23262">
    <property type="entry name" value="NFD4_C"/>
    <property type="match status" value="1"/>
</dbReference>
<dbReference type="GO" id="GO:0016020">
    <property type="term" value="C:membrane"/>
    <property type="evidence" value="ECO:0007669"/>
    <property type="project" value="UniProtKB-SubCell"/>
</dbReference>
<dbReference type="CDD" id="cd17354">
    <property type="entry name" value="MFS_Mch1p_like"/>
    <property type="match status" value="1"/>
</dbReference>
<dbReference type="Pfam" id="PF06813">
    <property type="entry name" value="Nodulin-like"/>
    <property type="match status" value="1"/>
</dbReference>
<dbReference type="InterPro" id="IPR010658">
    <property type="entry name" value="Nodulin-like"/>
</dbReference>
<feature type="transmembrane region" description="Helical" evidence="6">
    <location>
        <begin position="87"/>
        <end position="111"/>
    </location>
</feature>
<feature type="transmembrane region" description="Helical" evidence="6">
    <location>
        <begin position="117"/>
        <end position="140"/>
    </location>
</feature>
<name>A0AAV3QDS6_LITER</name>
<keyword evidence="4 6" id="KW-0472">Membrane</keyword>
<dbReference type="PANTHER" id="PTHR21576">
    <property type="entry name" value="UNCHARACTERIZED NODULIN-LIKE PROTEIN"/>
    <property type="match status" value="1"/>
</dbReference>
<feature type="domain" description="NFD4 C-terminal" evidence="8">
    <location>
        <begin position="343"/>
        <end position="545"/>
    </location>
</feature>
<comment type="similarity">
    <text evidence="5">Belongs to the major facilitator superfamily. Phosphate:H(+) symporter (TC 2.A.1.9) family.</text>
</comment>
<keyword evidence="3 6" id="KW-1133">Transmembrane helix</keyword>
<sequence length="564" mass="62324">MSESSLEDPDFNPPLKSILFNKWTSTVSSIWIQSTSGSLYTFSLYSQSLKTTQSYTQSTLNLISFFKDFGGNSGILSGVLYNFTGPWGVILCGAVFCFVGYFFMWLSVVGLLPKQHVLVICGFMFVAAQSSTFFNTANVVTGVNNFPNHRGTIVGIMKGFLGLSGAILIQVYQIIFKNKPATFLLMLALLPTINSLLLMFFVQIFKRTELEEKKHLNGFSLFSVVIAIYLMAIIIIQNLISLRMTVRVVSFVALIILLLSILSVVFKAEGAKTYRKIRLLLERDELTSEPDQTNQLNSQSVNIGDNSNRYREVPGGPEDRTDTGEQLNMLQQRSLNLLQAMCTSNFWFLIITTGCGMGSGLATVNNLGQIGASLGYSSLQTSTLVSLWNIWNFFGRFGGGYVSDYFIHSKGWSRPLFMAITLAGMSLGYVILASGMSGAVYIGSVLVGICYGSQWSLMPTIASELFGKVHFGTIFNTITIANPIGSYVFSVKVMGYIYDKGASEEGNLCTGTYCYMLSFYVMAGATFFGFLVSLVLFYRTRNFYTHVVVRTLSVNKRAVADIRG</sequence>
<dbReference type="InterPro" id="IPR056555">
    <property type="entry name" value="NFD4_C"/>
</dbReference>
<feature type="transmembrane region" description="Helical" evidence="6">
    <location>
        <begin position="246"/>
        <end position="266"/>
    </location>
</feature>
<evidence type="ECO:0000313" key="10">
    <source>
        <dbReference type="Proteomes" id="UP001454036"/>
    </source>
</evidence>
<feature type="transmembrane region" description="Helical" evidence="6">
    <location>
        <begin position="438"/>
        <end position="457"/>
    </location>
</feature>
<organism evidence="9 10">
    <name type="scientific">Lithospermum erythrorhizon</name>
    <name type="common">Purple gromwell</name>
    <name type="synonym">Lithospermum officinale var. erythrorhizon</name>
    <dbReference type="NCBI Taxonomy" id="34254"/>
    <lineage>
        <taxon>Eukaryota</taxon>
        <taxon>Viridiplantae</taxon>
        <taxon>Streptophyta</taxon>
        <taxon>Embryophyta</taxon>
        <taxon>Tracheophyta</taxon>
        <taxon>Spermatophyta</taxon>
        <taxon>Magnoliopsida</taxon>
        <taxon>eudicotyledons</taxon>
        <taxon>Gunneridae</taxon>
        <taxon>Pentapetalae</taxon>
        <taxon>asterids</taxon>
        <taxon>lamiids</taxon>
        <taxon>Boraginales</taxon>
        <taxon>Boraginaceae</taxon>
        <taxon>Boraginoideae</taxon>
        <taxon>Lithospermeae</taxon>
        <taxon>Lithospermum</taxon>
    </lineage>
</organism>
<feature type="transmembrane region" description="Helical" evidence="6">
    <location>
        <begin position="152"/>
        <end position="175"/>
    </location>
</feature>
<evidence type="ECO:0000256" key="1">
    <source>
        <dbReference type="ARBA" id="ARBA00004141"/>
    </source>
</evidence>
<feature type="domain" description="Nodulin-like" evidence="7">
    <location>
        <begin position="22"/>
        <end position="265"/>
    </location>
</feature>
<protein>
    <recommendedName>
        <fullName evidence="11">Nodulin-like domain-containing protein</fullName>
    </recommendedName>
</protein>
<dbReference type="EMBL" id="BAABME010004132">
    <property type="protein sequence ID" value="GAA0161282.1"/>
    <property type="molecule type" value="Genomic_DNA"/>
</dbReference>
<accession>A0AAV3QDS6</accession>
<feature type="transmembrane region" description="Helical" evidence="6">
    <location>
        <begin position="517"/>
        <end position="538"/>
    </location>
</feature>
<keyword evidence="10" id="KW-1185">Reference proteome</keyword>
<keyword evidence="2 6" id="KW-0812">Transmembrane</keyword>